<dbReference type="PANTHER" id="PTHR46889:SF4">
    <property type="entry name" value="TRANSPOSASE INSO FOR INSERTION SEQUENCE ELEMENT IS911B-RELATED"/>
    <property type="match status" value="1"/>
</dbReference>
<evidence type="ECO:0000313" key="3">
    <source>
        <dbReference type="Proteomes" id="UP001638015"/>
    </source>
</evidence>
<organism evidence="2 3">
    <name type="scientific">Anaerococcus cruorum</name>
    <dbReference type="NCBI Taxonomy" id="3115617"/>
    <lineage>
        <taxon>Bacteria</taxon>
        <taxon>Bacillati</taxon>
        <taxon>Bacillota</taxon>
        <taxon>Tissierellia</taxon>
        <taxon>Tissierellales</taxon>
        <taxon>Peptoniphilaceae</taxon>
        <taxon>Anaerococcus</taxon>
    </lineage>
</organism>
<evidence type="ECO:0000259" key="1">
    <source>
        <dbReference type="Pfam" id="PF13276"/>
    </source>
</evidence>
<dbReference type="RefSeq" id="WP_410032578.1">
    <property type="nucleotide sequence ID" value="NZ_JBGMEH010000002.1"/>
</dbReference>
<sequence>MDKDKKVREEIKSVVKETKGRYGYRRVCKVLRNKGLRVNHKRVLRIMRQEGLLCTKFKTRSRKYSSYKGQVGKVAPNIVNRNFKAKKPNKLWLTDVTEFGIKENEKRLYL</sequence>
<feature type="domain" description="HTH-like" evidence="1">
    <location>
        <begin position="4"/>
        <end position="55"/>
    </location>
</feature>
<protein>
    <submittedName>
        <fullName evidence="2">IS3 family transposase</fullName>
    </submittedName>
</protein>
<dbReference type="EMBL" id="JBGMEH010000002">
    <property type="protein sequence ID" value="MFO3715632.1"/>
    <property type="molecule type" value="Genomic_DNA"/>
</dbReference>
<accession>A0ABW9MUY4</accession>
<dbReference type="InterPro" id="IPR050900">
    <property type="entry name" value="Transposase_IS3/IS150/IS904"/>
</dbReference>
<evidence type="ECO:0000313" key="2">
    <source>
        <dbReference type="EMBL" id="MFO3715632.1"/>
    </source>
</evidence>
<gene>
    <name evidence="2" type="ORF">ACCQ40_02365</name>
</gene>
<dbReference type="InterPro" id="IPR025948">
    <property type="entry name" value="HTH-like_dom"/>
</dbReference>
<proteinExistence type="predicted"/>
<name>A0ABW9MUY4_9FIRM</name>
<reference evidence="2 3" key="1">
    <citation type="journal article" date="2025" name="Anaerobe">
        <title>Description of Anaerococcus kampingiae sp. nov., Anaerococcus groningensis sp. nov., Anaerococcus martiniensis sp. nov., and Anaerococcus cruorum sp. nov., isolated from human clinical specimens.</title>
        <authorList>
            <person name="Boiten K.E."/>
            <person name="Meijer J."/>
            <person name="van Wezel E.M."/>
            <person name="Veloo A.C.M."/>
        </authorList>
    </citation>
    <scope>NUCLEOTIDE SEQUENCE [LARGE SCALE GENOMIC DNA]</scope>
    <source>
        <strain evidence="2 3">ENR1039</strain>
    </source>
</reference>
<comment type="caution">
    <text evidence="2">The sequence shown here is derived from an EMBL/GenBank/DDBJ whole genome shotgun (WGS) entry which is preliminary data.</text>
</comment>
<keyword evidence="3" id="KW-1185">Reference proteome</keyword>
<dbReference type="Pfam" id="PF13276">
    <property type="entry name" value="HTH_21"/>
    <property type="match status" value="1"/>
</dbReference>
<dbReference type="PANTHER" id="PTHR46889">
    <property type="entry name" value="TRANSPOSASE INSF FOR INSERTION SEQUENCE IS3B-RELATED"/>
    <property type="match status" value="1"/>
</dbReference>
<dbReference type="Proteomes" id="UP001638015">
    <property type="component" value="Unassembled WGS sequence"/>
</dbReference>